<evidence type="ECO:0000256" key="6">
    <source>
        <dbReference type="SAM" id="MobiDB-lite"/>
    </source>
</evidence>
<dbReference type="RefSeq" id="XP_040716443.1">
    <property type="nucleotide sequence ID" value="XM_040855891.1"/>
</dbReference>
<evidence type="ECO:0000256" key="3">
    <source>
        <dbReference type="ARBA" id="ARBA00022729"/>
    </source>
</evidence>
<dbReference type="GO" id="GO:0010106">
    <property type="term" value="P:cellular response to iron ion starvation"/>
    <property type="evidence" value="ECO:0007669"/>
    <property type="project" value="TreeGrafter"/>
</dbReference>
<dbReference type="PROSITE" id="PS00079">
    <property type="entry name" value="MULTICOPPER_OXIDASE1"/>
    <property type="match status" value="1"/>
</dbReference>
<feature type="region of interest" description="Disordered" evidence="6">
    <location>
        <begin position="516"/>
        <end position="572"/>
    </location>
</feature>
<dbReference type="InParanoid" id="A0A1Y2E156"/>
<gene>
    <name evidence="11" type="ORF">BCR38DRAFT_341743</name>
</gene>
<sequence>MFIKTHLVSLFALGQVVGTIAKTVSYDWEITWVNAAPDGFERPVIGINGQWPCPTIEASVGDYIKVNMKNSLGNQTTGLHFHGINQINTNYFDGASMVNQCPVPPGQSLTYTFIADVPGTYWYHSHNMGQYPDGFRGPLIIHDPNDPYHGHYDEEVILTISDWYHSQTIPLVQAMLSPNNTQFRPPIPDNIIVNEGQTSNIQFDIGKTYRVRILNFAALGSAMLHFDSHTMSVIQIDASYVQKQEVYQLRIAPAERYDVLISGIDRDQGRNYPFLVSLDINKDFQVNPQWPHNVTGYLITDSKLAIDSVDVVDVWLPFDDAHFVPYDNQPALGPVTKYWELDFDFGLDANGYPRAFFNGKTYITQNVPTLYTAATVENNTNPAIYGEVLPFFAEYGDIVQIVINNVDSAIHPFHLHGHTFQVLDRPQSGAGKWSGSDGGANLTPPKRDVISVNGNSFAVLRFVANNPGIFLFHCHIEWHVEMGLTATLIEAPEKLKNYPIPRDMLDSCSAQGIPTAGNAVGNTDNPSDTTGFITTPPTSYYGATWPAPGTTQKRRERQVRSKSSQSSPREIW</sequence>
<keyword evidence="12" id="KW-1185">Reference proteome</keyword>
<evidence type="ECO:0000256" key="5">
    <source>
        <dbReference type="ARBA" id="ARBA00023008"/>
    </source>
</evidence>
<dbReference type="GeneID" id="63772103"/>
<comment type="similarity">
    <text evidence="1">Belongs to the multicopper oxidase family.</text>
</comment>
<accession>A0A1Y2E156</accession>
<evidence type="ECO:0000259" key="8">
    <source>
        <dbReference type="Pfam" id="PF00394"/>
    </source>
</evidence>
<evidence type="ECO:0000256" key="7">
    <source>
        <dbReference type="SAM" id="SignalP"/>
    </source>
</evidence>
<dbReference type="Gene3D" id="2.60.40.420">
    <property type="entry name" value="Cupredoxins - blue copper proteins"/>
    <property type="match status" value="3"/>
</dbReference>
<reference evidence="11 12" key="1">
    <citation type="submission" date="2016-07" db="EMBL/GenBank/DDBJ databases">
        <title>Pervasive Adenine N6-methylation of Active Genes in Fungi.</title>
        <authorList>
            <consortium name="DOE Joint Genome Institute"/>
            <person name="Mondo S.J."/>
            <person name="Dannebaum R.O."/>
            <person name="Kuo R.C."/>
            <person name="Labutti K."/>
            <person name="Haridas S."/>
            <person name="Kuo A."/>
            <person name="Salamov A."/>
            <person name="Ahrendt S.R."/>
            <person name="Lipzen A."/>
            <person name="Sullivan W."/>
            <person name="Andreopoulos W.B."/>
            <person name="Clum A."/>
            <person name="Lindquist E."/>
            <person name="Daum C."/>
            <person name="Ramamoorthy G.K."/>
            <person name="Gryganskyi A."/>
            <person name="Culley D."/>
            <person name="Magnuson J.K."/>
            <person name="James T.Y."/>
            <person name="O'Malley M.A."/>
            <person name="Stajich J.E."/>
            <person name="Spatafora J.W."/>
            <person name="Visel A."/>
            <person name="Grigoriev I.V."/>
        </authorList>
    </citation>
    <scope>NUCLEOTIDE SEQUENCE [LARGE SCALE GENOMIC DNA]</scope>
    <source>
        <strain evidence="11 12">CBS 129021</strain>
    </source>
</reference>
<feature type="compositionally biased region" description="Polar residues" evidence="6">
    <location>
        <begin position="520"/>
        <end position="538"/>
    </location>
</feature>
<dbReference type="GO" id="GO:0005507">
    <property type="term" value="F:copper ion binding"/>
    <property type="evidence" value="ECO:0007669"/>
    <property type="project" value="InterPro"/>
</dbReference>
<dbReference type="AlphaFoldDB" id="A0A1Y2E156"/>
<protein>
    <submittedName>
        <fullName evidence="11">Cupredoxin</fullName>
    </submittedName>
</protein>
<dbReference type="PANTHER" id="PTHR11709:SF361">
    <property type="entry name" value="IRON TRANSPORT MULTICOPPER OXIDASE FET3"/>
    <property type="match status" value="1"/>
</dbReference>
<dbReference type="CDD" id="cd13851">
    <property type="entry name" value="CuRO_1_Fet3p"/>
    <property type="match status" value="1"/>
</dbReference>
<evidence type="ECO:0000259" key="9">
    <source>
        <dbReference type="Pfam" id="PF07731"/>
    </source>
</evidence>
<dbReference type="InterPro" id="IPR008972">
    <property type="entry name" value="Cupredoxin"/>
</dbReference>
<dbReference type="PROSITE" id="PS00080">
    <property type="entry name" value="MULTICOPPER_OXIDASE2"/>
    <property type="match status" value="1"/>
</dbReference>
<dbReference type="PANTHER" id="PTHR11709">
    <property type="entry name" value="MULTI-COPPER OXIDASE"/>
    <property type="match status" value="1"/>
</dbReference>
<dbReference type="Proteomes" id="UP000193689">
    <property type="component" value="Unassembled WGS sequence"/>
</dbReference>
<evidence type="ECO:0000256" key="4">
    <source>
        <dbReference type="ARBA" id="ARBA00023002"/>
    </source>
</evidence>
<feature type="compositionally biased region" description="Polar residues" evidence="6">
    <location>
        <begin position="561"/>
        <end position="572"/>
    </location>
</feature>
<keyword evidence="5" id="KW-0186">Copper</keyword>
<evidence type="ECO:0000313" key="11">
    <source>
        <dbReference type="EMBL" id="ORY65291.1"/>
    </source>
</evidence>
<feature type="domain" description="Plastocyanin-like" evidence="9">
    <location>
        <begin position="363"/>
        <end position="493"/>
    </location>
</feature>
<dbReference type="EMBL" id="MCFJ01000006">
    <property type="protein sequence ID" value="ORY65291.1"/>
    <property type="molecule type" value="Genomic_DNA"/>
</dbReference>
<dbReference type="OrthoDB" id="2121828at2759"/>
<name>A0A1Y2E156_9PEZI</name>
<dbReference type="InterPro" id="IPR011707">
    <property type="entry name" value="Cu-oxidase-like_N"/>
</dbReference>
<dbReference type="GO" id="GO:0004322">
    <property type="term" value="F:ferroxidase activity"/>
    <property type="evidence" value="ECO:0007669"/>
    <property type="project" value="TreeGrafter"/>
</dbReference>
<evidence type="ECO:0000313" key="12">
    <source>
        <dbReference type="Proteomes" id="UP000193689"/>
    </source>
</evidence>
<keyword evidence="3 7" id="KW-0732">Signal</keyword>
<dbReference type="GO" id="GO:0033215">
    <property type="term" value="P:reductive iron assimilation"/>
    <property type="evidence" value="ECO:0007669"/>
    <property type="project" value="TreeGrafter"/>
</dbReference>
<dbReference type="Pfam" id="PF07732">
    <property type="entry name" value="Cu-oxidase_3"/>
    <property type="match status" value="1"/>
</dbReference>
<proteinExistence type="inferred from homology"/>
<dbReference type="GO" id="GO:0033573">
    <property type="term" value="C:high-affinity iron permease complex"/>
    <property type="evidence" value="ECO:0007669"/>
    <property type="project" value="TreeGrafter"/>
</dbReference>
<feature type="signal peptide" evidence="7">
    <location>
        <begin position="1"/>
        <end position="21"/>
    </location>
</feature>
<dbReference type="InterPro" id="IPR011706">
    <property type="entry name" value="Cu-oxidase_C"/>
</dbReference>
<evidence type="ECO:0000256" key="1">
    <source>
        <dbReference type="ARBA" id="ARBA00010609"/>
    </source>
</evidence>
<dbReference type="STRING" id="1141098.A0A1Y2E156"/>
<dbReference type="CDD" id="cd13877">
    <property type="entry name" value="CuRO_2_Fet3p_like"/>
    <property type="match status" value="1"/>
</dbReference>
<comment type="caution">
    <text evidence="11">The sequence shown here is derived from an EMBL/GenBank/DDBJ whole genome shotgun (WGS) entry which is preliminary data.</text>
</comment>
<evidence type="ECO:0000259" key="10">
    <source>
        <dbReference type="Pfam" id="PF07732"/>
    </source>
</evidence>
<dbReference type="InterPro" id="IPR033138">
    <property type="entry name" value="Cu_oxidase_CS"/>
</dbReference>
<dbReference type="Pfam" id="PF07731">
    <property type="entry name" value="Cu-oxidase_2"/>
    <property type="match status" value="1"/>
</dbReference>
<feature type="chain" id="PRO_5011010066" evidence="7">
    <location>
        <begin position="22"/>
        <end position="572"/>
    </location>
</feature>
<organism evidence="11 12">
    <name type="scientific">Pseudomassariella vexata</name>
    <dbReference type="NCBI Taxonomy" id="1141098"/>
    <lineage>
        <taxon>Eukaryota</taxon>
        <taxon>Fungi</taxon>
        <taxon>Dikarya</taxon>
        <taxon>Ascomycota</taxon>
        <taxon>Pezizomycotina</taxon>
        <taxon>Sordariomycetes</taxon>
        <taxon>Xylariomycetidae</taxon>
        <taxon>Amphisphaeriales</taxon>
        <taxon>Pseudomassariaceae</taxon>
        <taxon>Pseudomassariella</taxon>
    </lineage>
</organism>
<dbReference type="SUPFAM" id="SSF49503">
    <property type="entry name" value="Cupredoxins"/>
    <property type="match status" value="3"/>
</dbReference>
<dbReference type="Pfam" id="PF00394">
    <property type="entry name" value="Cu-oxidase"/>
    <property type="match status" value="1"/>
</dbReference>
<dbReference type="InterPro" id="IPR045087">
    <property type="entry name" value="Cu-oxidase_fam"/>
</dbReference>
<evidence type="ECO:0000256" key="2">
    <source>
        <dbReference type="ARBA" id="ARBA00022723"/>
    </source>
</evidence>
<feature type="domain" description="Plastocyanin-like" evidence="8">
    <location>
        <begin position="154"/>
        <end position="281"/>
    </location>
</feature>
<dbReference type="InterPro" id="IPR002355">
    <property type="entry name" value="Cu_oxidase_Cu_BS"/>
</dbReference>
<feature type="domain" description="Plastocyanin-like" evidence="10">
    <location>
        <begin position="30"/>
        <end position="145"/>
    </location>
</feature>
<keyword evidence="4" id="KW-0560">Oxidoreductase</keyword>
<dbReference type="InterPro" id="IPR044130">
    <property type="entry name" value="CuRO_2_Fet3-like"/>
</dbReference>
<keyword evidence="2" id="KW-0479">Metal-binding</keyword>
<dbReference type="InterPro" id="IPR001117">
    <property type="entry name" value="Cu-oxidase_2nd"/>
</dbReference>